<dbReference type="Gene3D" id="3.40.50.2000">
    <property type="entry name" value="Glycogen Phosphorylase B"/>
    <property type="match status" value="1"/>
</dbReference>
<reference evidence="1 2" key="1">
    <citation type="submission" date="2015-02" db="EMBL/GenBank/DDBJ databases">
        <title>Draft genome sequences of ten Microbacterium spp. with emphasis on heavy metal contaminated environments.</title>
        <authorList>
            <person name="Corretto E."/>
        </authorList>
    </citation>
    <scope>NUCLEOTIDE SEQUENCE [LARGE SCALE GENOMIC DNA]</scope>
    <source>
        <strain evidence="1 2">DSM 8608</strain>
    </source>
</reference>
<sequence>MIAQSVWLWDRWPSLGRFRRGLYRSLLQGPSLHTTLSRENAEIARAQLQPAPVALIPFGTQDISSPNPHSGGSGVVAPGNDRHRDWQTLMTAVSMPAPIPTQILTRRLKQSDTQNAPSVNIQQSRSTAEMAAAYARAGVVVVPLHSNHHASGITVGLEAMSLSKPLVIADIGGVRDYFEGYAEFYAAGDASSLRTAVGRAAEGVAADAPSKASRGLTADDYVHRHLAATAWLLRTEGSLADIERFAPFRYAGVTS</sequence>
<dbReference type="Proteomes" id="UP000034098">
    <property type="component" value="Unassembled WGS sequence"/>
</dbReference>
<evidence type="ECO:0000313" key="1">
    <source>
        <dbReference type="EMBL" id="KJL40818.1"/>
    </source>
</evidence>
<protein>
    <recommendedName>
        <fullName evidence="3">Glycosyl transferases group 1</fullName>
    </recommendedName>
</protein>
<proteinExistence type="predicted"/>
<gene>
    <name evidence="1" type="ORF">RS82_03434</name>
</gene>
<evidence type="ECO:0008006" key="3">
    <source>
        <dbReference type="Google" id="ProtNLM"/>
    </source>
</evidence>
<name>A0A0M2H3K0_MICTR</name>
<dbReference type="AlphaFoldDB" id="A0A0M2H3K0"/>
<dbReference type="PATRIC" id="fig|69370.6.peg.3498"/>
<dbReference type="RefSeq" id="WP_169748720.1">
    <property type="nucleotide sequence ID" value="NZ_JYJA01000039.1"/>
</dbReference>
<keyword evidence="2" id="KW-1185">Reference proteome</keyword>
<dbReference type="EMBL" id="JYJA01000039">
    <property type="protein sequence ID" value="KJL40818.1"/>
    <property type="molecule type" value="Genomic_DNA"/>
</dbReference>
<dbReference type="SUPFAM" id="SSF53756">
    <property type="entry name" value="UDP-Glycosyltransferase/glycogen phosphorylase"/>
    <property type="match status" value="1"/>
</dbReference>
<organism evidence="1 2">
    <name type="scientific">Microbacterium trichothecenolyticum</name>
    <name type="common">Aureobacterium trichothecenolyticum</name>
    <dbReference type="NCBI Taxonomy" id="69370"/>
    <lineage>
        <taxon>Bacteria</taxon>
        <taxon>Bacillati</taxon>
        <taxon>Actinomycetota</taxon>
        <taxon>Actinomycetes</taxon>
        <taxon>Micrococcales</taxon>
        <taxon>Microbacteriaceae</taxon>
        <taxon>Microbacterium</taxon>
    </lineage>
</organism>
<comment type="caution">
    <text evidence="1">The sequence shown here is derived from an EMBL/GenBank/DDBJ whole genome shotgun (WGS) entry which is preliminary data.</text>
</comment>
<evidence type="ECO:0000313" key="2">
    <source>
        <dbReference type="Proteomes" id="UP000034098"/>
    </source>
</evidence>
<dbReference type="Pfam" id="PF13692">
    <property type="entry name" value="Glyco_trans_1_4"/>
    <property type="match status" value="1"/>
</dbReference>
<accession>A0A0M2H3K0</accession>